<reference evidence="2" key="1">
    <citation type="submission" date="2022-11" db="UniProtKB">
        <authorList>
            <consortium name="WormBaseParasite"/>
        </authorList>
    </citation>
    <scope>IDENTIFICATION</scope>
</reference>
<accession>A0A914YP19</accession>
<keyword evidence="1" id="KW-1185">Reference proteome</keyword>
<organism evidence="1 2">
    <name type="scientific">Panagrolaimus superbus</name>
    <dbReference type="NCBI Taxonomy" id="310955"/>
    <lineage>
        <taxon>Eukaryota</taxon>
        <taxon>Metazoa</taxon>
        <taxon>Ecdysozoa</taxon>
        <taxon>Nematoda</taxon>
        <taxon>Chromadorea</taxon>
        <taxon>Rhabditida</taxon>
        <taxon>Tylenchina</taxon>
        <taxon>Panagrolaimomorpha</taxon>
        <taxon>Panagrolaimoidea</taxon>
        <taxon>Panagrolaimidae</taxon>
        <taxon>Panagrolaimus</taxon>
    </lineage>
</organism>
<proteinExistence type="predicted"/>
<protein>
    <submittedName>
        <fullName evidence="2">Uncharacterized protein</fullName>
    </submittedName>
</protein>
<dbReference type="AlphaFoldDB" id="A0A914YP19"/>
<sequence length="167" mass="18736">MIKRDIRDKDFFKTPGYIKSSSINPSELILSKISDKKELFLEPIKGSDFSYTNWPELSLSAKKVQFSRNDTVGFAIRLQSIQDLRMSMSFSISEPVDIPVTRKLQNYEASEAEKQFLILPLTHRACQDAEIAGGKGSNLAKLMSLQATVRKIVGGLTQPSFRTINCS</sequence>
<dbReference type="WBParaSite" id="PSU_v2.g21169.t1">
    <property type="protein sequence ID" value="PSU_v2.g21169.t1"/>
    <property type="gene ID" value="PSU_v2.g21169"/>
</dbReference>
<name>A0A914YP19_9BILA</name>
<evidence type="ECO:0000313" key="2">
    <source>
        <dbReference type="WBParaSite" id="PSU_v2.g21169.t1"/>
    </source>
</evidence>
<evidence type="ECO:0000313" key="1">
    <source>
        <dbReference type="Proteomes" id="UP000887577"/>
    </source>
</evidence>
<dbReference type="Proteomes" id="UP000887577">
    <property type="component" value="Unplaced"/>
</dbReference>